<sequence length="329" mass="36363">MTQLAIPSILLKEDVVRSVAPNSPDRMFPGAPKVVWPIMKKVARGSTRVLPRGALAFCFTATPVAVHLLGGPSSILVLLWGALLSVGCRVFMPFCEEESPSVVRLMALARTREEHWMGLALQAGLSVPPSCGPWACVLLNPLLQHVSQGGVASTSAVGKGKKDSQIREGTGYEKPIELLSKWEFGEHFHIPNDISIRLMDGDLVSTENESFNAIVFSKEQFNVGLCFFLSSLFKQFLHFMKIPPIFLHPNVVRVPMRCSILNMLFHLDLFLLEVFFIYTFKMSGKWIFSLSDHISSLQLVTGLPNSTKGAAKGHVVISSWLTRAFGLRV</sequence>
<protein>
    <submittedName>
        <fullName evidence="1">Uncharacterized protein</fullName>
    </submittedName>
</protein>
<organism evidence="1 2">
    <name type="scientific">Vitis vinifera</name>
    <name type="common">Grape</name>
    <dbReference type="NCBI Taxonomy" id="29760"/>
    <lineage>
        <taxon>Eukaryota</taxon>
        <taxon>Viridiplantae</taxon>
        <taxon>Streptophyta</taxon>
        <taxon>Embryophyta</taxon>
        <taxon>Tracheophyta</taxon>
        <taxon>Spermatophyta</taxon>
        <taxon>Magnoliopsida</taxon>
        <taxon>eudicotyledons</taxon>
        <taxon>Gunneridae</taxon>
        <taxon>Pentapetalae</taxon>
        <taxon>rosids</taxon>
        <taxon>Vitales</taxon>
        <taxon>Vitaceae</taxon>
        <taxon>Viteae</taxon>
        <taxon>Vitis</taxon>
    </lineage>
</organism>
<name>A0A438GK67_VITVI</name>
<evidence type="ECO:0000313" key="2">
    <source>
        <dbReference type="Proteomes" id="UP000288805"/>
    </source>
</evidence>
<evidence type="ECO:0000313" key="1">
    <source>
        <dbReference type="EMBL" id="RVW72609.1"/>
    </source>
</evidence>
<accession>A0A438GK67</accession>
<reference evidence="1 2" key="1">
    <citation type="journal article" date="2018" name="PLoS Genet.">
        <title>Population sequencing reveals clonal diversity and ancestral inbreeding in the grapevine cultivar Chardonnay.</title>
        <authorList>
            <person name="Roach M.J."/>
            <person name="Johnson D.L."/>
            <person name="Bohlmann J."/>
            <person name="van Vuuren H.J."/>
            <person name="Jones S.J."/>
            <person name="Pretorius I.S."/>
            <person name="Schmidt S.A."/>
            <person name="Borneman A.R."/>
        </authorList>
    </citation>
    <scope>NUCLEOTIDE SEQUENCE [LARGE SCALE GENOMIC DNA]</scope>
    <source>
        <strain evidence="2">cv. Chardonnay</strain>
        <tissue evidence="1">Leaf</tissue>
    </source>
</reference>
<comment type="caution">
    <text evidence="1">The sequence shown here is derived from an EMBL/GenBank/DDBJ whole genome shotgun (WGS) entry which is preliminary data.</text>
</comment>
<gene>
    <name evidence="1" type="ORF">CK203_050648</name>
</gene>
<dbReference type="Proteomes" id="UP000288805">
    <property type="component" value="Unassembled WGS sequence"/>
</dbReference>
<proteinExistence type="predicted"/>
<dbReference type="AlphaFoldDB" id="A0A438GK67"/>
<dbReference type="EMBL" id="QGNW01000410">
    <property type="protein sequence ID" value="RVW72609.1"/>
    <property type="molecule type" value="Genomic_DNA"/>
</dbReference>